<dbReference type="GeneID" id="64574955"/>
<reference evidence="7" key="2">
    <citation type="journal article" name="BMC Genomics">
        <title>New genome assemblies reveal patterns of domestication and adaptation across Brettanomyces (Dekkera) species.</title>
        <authorList>
            <person name="Roach M.J."/>
            <person name="Borneman A.R."/>
        </authorList>
    </citation>
    <scope>NUCLEOTIDE SEQUENCE</scope>
    <source>
        <strain evidence="7">UCD 2041</strain>
    </source>
</reference>
<dbReference type="Gene3D" id="1.25.10.10">
    <property type="entry name" value="Leucine-rich Repeat Variant"/>
    <property type="match status" value="1"/>
</dbReference>
<dbReference type="Pfam" id="PF08609">
    <property type="entry name" value="Fes1"/>
    <property type="match status" value="1"/>
</dbReference>
<dbReference type="SUPFAM" id="SSF48371">
    <property type="entry name" value="ARM repeat"/>
    <property type="match status" value="1"/>
</dbReference>
<keyword evidence="4" id="KW-0677">Repeat</keyword>
<dbReference type="AlphaFoldDB" id="A0A871RFJ1"/>
<dbReference type="OrthoDB" id="10250458at2759"/>
<accession>A0A871RFJ1</accession>
<evidence type="ECO:0000256" key="2">
    <source>
        <dbReference type="ARBA" id="ARBA00015214"/>
    </source>
</evidence>
<feature type="region of interest" description="Disordered" evidence="5">
    <location>
        <begin position="1"/>
        <end position="25"/>
    </location>
</feature>
<gene>
    <name evidence="7" type="ORF">BRETT_003031</name>
</gene>
<reference evidence="7" key="1">
    <citation type="submission" date="2020-10" db="EMBL/GenBank/DDBJ databases">
        <authorList>
            <person name="Palmer J.M."/>
        </authorList>
    </citation>
    <scope>NUCLEOTIDE SEQUENCE</scope>
    <source>
        <strain evidence="7">UCD 2041</strain>
    </source>
</reference>
<sequence>MEKLLQWSLAQQGNNKEAKERVGRPDPKALAQLLGMVQGKDDPTLMKENGAVLKNEKSTSNEKLMALKSMEALIENLDNANNLKNMKLWPSILEQLNNEDKEIQALACSCIGSAVQNNPRSRNDFLEESGRSGAFKKILKLAGDSTDEYSRSKALYALSNITRHSERAYEQFEDLNGWQLIPHLLADEKASDKLKFRALSLLSSLISEEVETANFNTKEGQEKINRLKDDKIVDSILNILDKDRGINCLDKAIFILSTLINHGFEFTDIQKNGLSSKIEGLDSMKDRLNEDDFKNLRTVVGK</sequence>
<dbReference type="Proteomes" id="UP000663131">
    <property type="component" value="Chromosome 9"/>
</dbReference>
<feature type="domain" description="Nucleotide exchange factor Fes1" evidence="6">
    <location>
        <begin position="1"/>
        <end position="83"/>
    </location>
</feature>
<dbReference type="GO" id="GO:0005783">
    <property type="term" value="C:endoplasmic reticulum"/>
    <property type="evidence" value="ECO:0007669"/>
    <property type="project" value="TreeGrafter"/>
</dbReference>
<protein>
    <recommendedName>
        <fullName evidence="3">Hsp70 nucleotide exchange factor FES1</fullName>
    </recommendedName>
    <alternativeName>
        <fullName evidence="2">Hsp70 nucleotide exchange factor fes1</fullName>
    </alternativeName>
</protein>
<dbReference type="PANTHER" id="PTHR19316:SF18">
    <property type="entry name" value="HSP70-BINDING PROTEIN 1"/>
    <property type="match status" value="1"/>
</dbReference>
<evidence type="ECO:0000313" key="8">
    <source>
        <dbReference type="Proteomes" id="UP000663131"/>
    </source>
</evidence>
<evidence type="ECO:0000256" key="1">
    <source>
        <dbReference type="ARBA" id="ARBA00011045"/>
    </source>
</evidence>
<dbReference type="EMBL" id="CP063137">
    <property type="protein sequence ID" value="QOU22845.1"/>
    <property type="molecule type" value="Genomic_DNA"/>
</dbReference>
<evidence type="ECO:0000313" key="7">
    <source>
        <dbReference type="EMBL" id="QOU22845.1"/>
    </source>
</evidence>
<dbReference type="RefSeq" id="XP_041139338.1">
    <property type="nucleotide sequence ID" value="XM_041281547.1"/>
</dbReference>
<feature type="compositionally biased region" description="Basic and acidic residues" evidence="5">
    <location>
        <begin position="16"/>
        <end position="25"/>
    </location>
</feature>
<dbReference type="InterPro" id="IPR016024">
    <property type="entry name" value="ARM-type_fold"/>
</dbReference>
<dbReference type="PANTHER" id="PTHR19316">
    <property type="entry name" value="PROTEIN FOLDING REGULATOR"/>
    <property type="match status" value="1"/>
</dbReference>
<dbReference type="InterPro" id="IPR011989">
    <property type="entry name" value="ARM-like"/>
</dbReference>
<organism evidence="7 8">
    <name type="scientific">Dekkera bruxellensis</name>
    <name type="common">Brettanomyces custersii</name>
    <dbReference type="NCBI Taxonomy" id="5007"/>
    <lineage>
        <taxon>Eukaryota</taxon>
        <taxon>Fungi</taxon>
        <taxon>Dikarya</taxon>
        <taxon>Ascomycota</taxon>
        <taxon>Saccharomycotina</taxon>
        <taxon>Pichiomycetes</taxon>
        <taxon>Pichiales</taxon>
        <taxon>Pichiaceae</taxon>
        <taxon>Brettanomyces</taxon>
    </lineage>
</organism>
<evidence type="ECO:0000256" key="5">
    <source>
        <dbReference type="SAM" id="MobiDB-lite"/>
    </source>
</evidence>
<dbReference type="GO" id="GO:0000774">
    <property type="term" value="F:adenyl-nucleotide exchange factor activity"/>
    <property type="evidence" value="ECO:0007669"/>
    <property type="project" value="TreeGrafter"/>
</dbReference>
<comment type="similarity">
    <text evidence="1">Belongs to the FES1 family.</text>
</comment>
<evidence type="ECO:0000256" key="4">
    <source>
        <dbReference type="ARBA" id="ARBA00022737"/>
    </source>
</evidence>
<evidence type="ECO:0000256" key="3">
    <source>
        <dbReference type="ARBA" id="ARBA00020719"/>
    </source>
</evidence>
<dbReference type="InterPro" id="IPR013918">
    <property type="entry name" value="Nucleotide_exch_fac_Fes1"/>
</dbReference>
<name>A0A871RFJ1_DEKBR</name>
<dbReference type="InterPro" id="IPR050693">
    <property type="entry name" value="Hsp70_NEF-Inhibitors"/>
</dbReference>
<evidence type="ECO:0000259" key="6">
    <source>
        <dbReference type="Pfam" id="PF08609"/>
    </source>
</evidence>
<dbReference type="KEGG" id="bbrx:BRETT_003031"/>
<proteinExistence type="inferred from homology"/>